<dbReference type="Pfam" id="PF01425">
    <property type="entry name" value="Amidase"/>
    <property type="match status" value="1"/>
</dbReference>
<comment type="caution">
    <text evidence="2">The sequence shown here is derived from an EMBL/GenBank/DDBJ whole genome shotgun (WGS) entry which is preliminary data.</text>
</comment>
<accession>A0ABU8GR35</accession>
<dbReference type="InterPro" id="IPR000120">
    <property type="entry name" value="Amidase"/>
</dbReference>
<sequence length="466" mass="49785">MPPVEEIAYLELTQLAELVRTRQVSPVEVTEALLERIERHDPALFSYAAVWHEEALADARDAETEIARGSYRGPLHGIPIAVKDLCYVEGRTTTAGSLLKKDFRAPYNATAVTHLERAGAVILGSLTMTEGAYTAHHPDLPTPVNPWDADTWTGVSSSGSGVATAAGLCFASLGSDTGGSIRLPASANGVTGLKPTWGRVSRHGVFALAPSLDHIGPMARSARDCAAVLSVIAGTDLDDPTSALEPVPDYLAGIRLERAPRVAVAPRAMEAFDDETRALIAGVAATLRGMGWTVTEIELPDLAAVSDAFAPLCAVECAAVHADTYPARADVYGPDLSEFIDFGRSLTAVEYERHLGTRRAFTGRLRRVFRDVDLLLMPGVGFASPTVERLKSVGVDQELLAALLLPTAPFDLAGNPTITLPGGFTDRGTPLGFQFVGPDFSEQLLFQAANAYQEHTDFHLRHPSLV</sequence>
<name>A0ABU8GR35_9ACTN</name>
<dbReference type="RefSeq" id="WP_336542561.1">
    <property type="nucleotide sequence ID" value="NZ_JBBAYL010000029.1"/>
</dbReference>
<feature type="domain" description="Amidase" evidence="1">
    <location>
        <begin position="28"/>
        <end position="445"/>
    </location>
</feature>
<protein>
    <submittedName>
        <fullName evidence="2">Amidase</fullName>
    </submittedName>
</protein>
<dbReference type="InterPro" id="IPR023631">
    <property type="entry name" value="Amidase_dom"/>
</dbReference>
<evidence type="ECO:0000259" key="1">
    <source>
        <dbReference type="Pfam" id="PF01425"/>
    </source>
</evidence>
<evidence type="ECO:0000313" key="2">
    <source>
        <dbReference type="EMBL" id="MEI5614605.1"/>
    </source>
</evidence>
<dbReference type="PANTHER" id="PTHR11895:SF176">
    <property type="entry name" value="AMIDASE AMID-RELATED"/>
    <property type="match status" value="1"/>
</dbReference>
<dbReference type="Proteomes" id="UP001365781">
    <property type="component" value="Unassembled WGS sequence"/>
</dbReference>
<dbReference type="PANTHER" id="PTHR11895">
    <property type="entry name" value="TRANSAMIDASE"/>
    <property type="match status" value="1"/>
</dbReference>
<keyword evidence="3" id="KW-1185">Reference proteome</keyword>
<dbReference type="Gene3D" id="3.90.1300.10">
    <property type="entry name" value="Amidase signature (AS) domain"/>
    <property type="match status" value="1"/>
</dbReference>
<proteinExistence type="predicted"/>
<dbReference type="SUPFAM" id="SSF75304">
    <property type="entry name" value="Amidase signature (AS) enzymes"/>
    <property type="match status" value="1"/>
</dbReference>
<gene>
    <name evidence="2" type="ORF">WB403_36290</name>
</gene>
<organism evidence="2 3">
    <name type="scientific">Streptomyces brasiliscabiei</name>
    <dbReference type="NCBI Taxonomy" id="2736302"/>
    <lineage>
        <taxon>Bacteria</taxon>
        <taxon>Bacillati</taxon>
        <taxon>Actinomycetota</taxon>
        <taxon>Actinomycetes</taxon>
        <taxon>Kitasatosporales</taxon>
        <taxon>Streptomycetaceae</taxon>
        <taxon>Streptomyces</taxon>
    </lineage>
</organism>
<dbReference type="InterPro" id="IPR036928">
    <property type="entry name" value="AS_sf"/>
</dbReference>
<dbReference type="InterPro" id="IPR020556">
    <property type="entry name" value="Amidase_CS"/>
</dbReference>
<dbReference type="PROSITE" id="PS00571">
    <property type="entry name" value="AMIDASES"/>
    <property type="match status" value="1"/>
</dbReference>
<reference evidence="2 3" key="1">
    <citation type="submission" date="2024-03" db="EMBL/GenBank/DDBJ databases">
        <title>First Report of Pectobacterium brasiliscabiei causing potato scab in china.</title>
        <authorList>
            <person name="Handique U."/>
        </authorList>
    </citation>
    <scope>NUCLEOTIDE SEQUENCE [LARGE SCALE GENOMIC DNA]</scope>
    <source>
        <strain evidence="2 3">ZRIMU1503</strain>
    </source>
</reference>
<dbReference type="EMBL" id="JBBAYM010000030">
    <property type="protein sequence ID" value="MEI5614605.1"/>
    <property type="molecule type" value="Genomic_DNA"/>
</dbReference>
<evidence type="ECO:0000313" key="3">
    <source>
        <dbReference type="Proteomes" id="UP001365781"/>
    </source>
</evidence>